<name>A0AAD3CRC2_9STRA</name>
<keyword evidence="3" id="KW-1133">Transmembrane helix</keyword>
<evidence type="ECO:0000313" key="10">
    <source>
        <dbReference type="Proteomes" id="UP001054902"/>
    </source>
</evidence>
<dbReference type="PANTHER" id="PTHR12428:SF65">
    <property type="entry name" value="CYTOCHROME C OXIDASE ASSEMBLY PROTEIN COX18, MITOCHONDRIAL"/>
    <property type="match status" value="1"/>
</dbReference>
<dbReference type="AlphaFoldDB" id="A0AAD3CRC2"/>
<evidence type="ECO:0000256" key="4">
    <source>
        <dbReference type="ARBA" id="ARBA00023136"/>
    </source>
</evidence>
<keyword evidence="6" id="KW-0175">Coiled coil</keyword>
<evidence type="ECO:0000256" key="5">
    <source>
        <dbReference type="RuleBase" id="RU003945"/>
    </source>
</evidence>
<dbReference type="Pfam" id="PF02096">
    <property type="entry name" value="60KD_IMP"/>
    <property type="match status" value="1"/>
</dbReference>
<dbReference type="CDD" id="cd20069">
    <property type="entry name" value="5TM_Oxa1-like"/>
    <property type="match status" value="1"/>
</dbReference>
<evidence type="ECO:0000256" key="1">
    <source>
        <dbReference type="ARBA" id="ARBA00004141"/>
    </source>
</evidence>
<evidence type="ECO:0000256" key="6">
    <source>
        <dbReference type="SAM" id="Coils"/>
    </source>
</evidence>
<comment type="caution">
    <text evidence="9">The sequence shown here is derived from an EMBL/GenBank/DDBJ whole genome shotgun (WGS) entry which is preliminary data.</text>
</comment>
<feature type="region of interest" description="Disordered" evidence="7">
    <location>
        <begin position="510"/>
        <end position="539"/>
    </location>
</feature>
<comment type="similarity">
    <text evidence="5">Belongs to the OXA1/ALB3/YidC family.</text>
</comment>
<gene>
    <name evidence="9" type="ORF">CTEN210_05825</name>
</gene>
<dbReference type="Proteomes" id="UP001054902">
    <property type="component" value="Unassembled WGS sequence"/>
</dbReference>
<keyword evidence="4" id="KW-0472">Membrane</keyword>
<feature type="domain" description="Membrane insertase YidC/Oxa/ALB C-terminal" evidence="8">
    <location>
        <begin position="139"/>
        <end position="345"/>
    </location>
</feature>
<dbReference type="PANTHER" id="PTHR12428">
    <property type="entry name" value="OXA1"/>
    <property type="match status" value="1"/>
</dbReference>
<protein>
    <recommendedName>
        <fullName evidence="8">Membrane insertase YidC/Oxa/ALB C-terminal domain-containing protein</fullName>
    </recommendedName>
</protein>
<keyword evidence="10" id="KW-1185">Reference proteome</keyword>
<proteinExistence type="inferred from homology"/>
<dbReference type="GO" id="GO:0005743">
    <property type="term" value="C:mitochondrial inner membrane"/>
    <property type="evidence" value="ECO:0007669"/>
    <property type="project" value="TreeGrafter"/>
</dbReference>
<evidence type="ECO:0000256" key="3">
    <source>
        <dbReference type="ARBA" id="ARBA00022989"/>
    </source>
</evidence>
<accession>A0AAD3CRC2</accession>
<feature type="coiled-coil region" evidence="6">
    <location>
        <begin position="401"/>
        <end position="473"/>
    </location>
</feature>
<keyword evidence="2 5" id="KW-0812">Transmembrane</keyword>
<evidence type="ECO:0000259" key="8">
    <source>
        <dbReference type="Pfam" id="PF02096"/>
    </source>
</evidence>
<dbReference type="EMBL" id="BLLK01000038">
    <property type="protein sequence ID" value="GFH49349.1"/>
    <property type="molecule type" value="Genomic_DNA"/>
</dbReference>
<dbReference type="GO" id="GO:0032979">
    <property type="term" value="P:protein insertion into mitochondrial inner membrane from matrix"/>
    <property type="evidence" value="ECO:0007669"/>
    <property type="project" value="TreeGrafter"/>
</dbReference>
<feature type="compositionally biased region" description="Basic residues" evidence="7">
    <location>
        <begin position="524"/>
        <end position="539"/>
    </location>
</feature>
<dbReference type="GO" id="GO:0032977">
    <property type="term" value="F:membrane insertase activity"/>
    <property type="evidence" value="ECO:0007669"/>
    <property type="project" value="InterPro"/>
</dbReference>
<dbReference type="InterPro" id="IPR028055">
    <property type="entry name" value="YidC/Oxa/ALB_C"/>
</dbReference>
<evidence type="ECO:0000256" key="2">
    <source>
        <dbReference type="ARBA" id="ARBA00022692"/>
    </source>
</evidence>
<reference evidence="9 10" key="1">
    <citation type="journal article" date="2021" name="Sci. Rep.">
        <title>The genome of the diatom Chaetoceros tenuissimus carries an ancient integrated fragment of an extant virus.</title>
        <authorList>
            <person name="Hongo Y."/>
            <person name="Kimura K."/>
            <person name="Takaki Y."/>
            <person name="Yoshida Y."/>
            <person name="Baba S."/>
            <person name="Kobayashi G."/>
            <person name="Nagasaki K."/>
            <person name="Hano T."/>
            <person name="Tomaru Y."/>
        </authorList>
    </citation>
    <scope>NUCLEOTIDE SEQUENCE [LARGE SCALE GENOMIC DNA]</scope>
    <source>
        <strain evidence="9 10">NIES-3715</strain>
    </source>
</reference>
<dbReference type="InterPro" id="IPR001708">
    <property type="entry name" value="YidC/ALB3/OXA1/COX18"/>
</dbReference>
<organism evidence="9 10">
    <name type="scientific">Chaetoceros tenuissimus</name>
    <dbReference type="NCBI Taxonomy" id="426638"/>
    <lineage>
        <taxon>Eukaryota</taxon>
        <taxon>Sar</taxon>
        <taxon>Stramenopiles</taxon>
        <taxon>Ochrophyta</taxon>
        <taxon>Bacillariophyta</taxon>
        <taxon>Coscinodiscophyceae</taxon>
        <taxon>Chaetocerotophycidae</taxon>
        <taxon>Chaetocerotales</taxon>
        <taxon>Chaetocerotaceae</taxon>
        <taxon>Chaetoceros</taxon>
    </lineage>
</organism>
<evidence type="ECO:0000256" key="7">
    <source>
        <dbReference type="SAM" id="MobiDB-lite"/>
    </source>
</evidence>
<evidence type="ECO:0000313" key="9">
    <source>
        <dbReference type="EMBL" id="GFH49349.1"/>
    </source>
</evidence>
<comment type="subcellular location">
    <subcellularLocation>
        <location evidence="1 5">Membrane</location>
        <topology evidence="1 5">Multi-pass membrane protein</topology>
    </subcellularLocation>
</comment>
<sequence>MASRQLVRSSLVRTFKNEKVCRSNFSWNRNFHRNKKISNIHSVRSPIATSGLNDREDGKKRERQNMTYMFQYNGGNLVNCRSSLGLLSERRQDFNRQNQIREISSIADIIPSVPWGATTHILNTLHPLGIPYWACMSLTNIGVRTLLLPVVYAGAKTAVESSKAAPEIQFIFSSFIRDADTLKKANASPSARLTLLTATFQSMKAAWKIYKVNPLDTFKSPLLQIIPLMYFSVDVRKLINGGDPELAQALTESGLLWVSDLTEPDPWYGLPIMTGALLYLQVELAMGKRSLAGETAAKSNLARIMKDAFQSLAIFMPCLMSQSPSGVQVYLLTSMVWTLFQSAALRNDDFRLKIGLPLKNVDQEDKTAPLVEESIYRFKLQRETHGVLSPKFYYQFRPYGQILSKDDLKRMEEEKKEVEEKKKKFKGGLGVYAPQFQPDYYQQSPISLVVVSIEESMKQLEEQQKRESELKAGTRVSNKEVVEIGPTLDEIMEAANKGERIETKKVIMADKKEPEQSTLNTKKMTLKRKAKGKPGKRRR</sequence>